<dbReference type="InterPro" id="IPR002884">
    <property type="entry name" value="P_dom"/>
</dbReference>
<dbReference type="Gene3D" id="2.60.40.2700">
    <property type="match status" value="1"/>
</dbReference>
<proteinExistence type="predicted"/>
<protein>
    <submittedName>
        <fullName evidence="5">Regulatory P domain of the subtilisin-like proprotein convertases and other proteases</fullName>
    </submittedName>
</protein>
<dbReference type="RefSeq" id="WP_115092464.1">
    <property type="nucleotide sequence ID" value="NZ_CP068107.1"/>
</dbReference>
<dbReference type="Pfam" id="PF13585">
    <property type="entry name" value="CHU_C"/>
    <property type="match status" value="1"/>
</dbReference>
<evidence type="ECO:0000256" key="1">
    <source>
        <dbReference type="ARBA" id="ARBA00022670"/>
    </source>
</evidence>
<name>A0A378U3I2_MYROD</name>
<dbReference type="InterPro" id="IPR026341">
    <property type="entry name" value="T9SS_type_B"/>
</dbReference>
<reference evidence="5 6" key="1">
    <citation type="submission" date="2018-06" db="EMBL/GenBank/DDBJ databases">
        <authorList>
            <consortium name="Pathogen Informatics"/>
            <person name="Doyle S."/>
        </authorList>
    </citation>
    <scope>NUCLEOTIDE SEQUENCE [LARGE SCALE GENOMIC DNA]</scope>
    <source>
        <strain evidence="5 6">NCTC11179</strain>
    </source>
</reference>
<dbReference type="InterPro" id="IPR008979">
    <property type="entry name" value="Galactose-bd-like_sf"/>
</dbReference>
<evidence type="ECO:0000256" key="3">
    <source>
        <dbReference type="SAM" id="SignalP"/>
    </source>
</evidence>
<feature type="domain" description="P/Homo B" evidence="4">
    <location>
        <begin position="295"/>
        <end position="477"/>
    </location>
</feature>
<gene>
    <name evidence="5" type="ORF">NCTC11179_03356</name>
</gene>
<dbReference type="InterPro" id="IPR035914">
    <property type="entry name" value="Sperma_CUB_dom_sf"/>
</dbReference>
<evidence type="ECO:0000259" key="4">
    <source>
        <dbReference type="PROSITE" id="PS51829"/>
    </source>
</evidence>
<keyword evidence="2" id="KW-0378">Hydrolase</keyword>
<dbReference type="NCBIfam" id="TIGR04131">
    <property type="entry name" value="Bac_Flav_CTERM"/>
    <property type="match status" value="1"/>
</dbReference>
<dbReference type="SUPFAM" id="SSF49785">
    <property type="entry name" value="Galactose-binding domain-like"/>
    <property type="match status" value="1"/>
</dbReference>
<dbReference type="InterPro" id="IPR013783">
    <property type="entry name" value="Ig-like_fold"/>
</dbReference>
<dbReference type="GO" id="GO:0004252">
    <property type="term" value="F:serine-type endopeptidase activity"/>
    <property type="evidence" value="ECO:0007669"/>
    <property type="project" value="InterPro"/>
</dbReference>
<feature type="signal peptide" evidence="3">
    <location>
        <begin position="1"/>
        <end position="18"/>
    </location>
</feature>
<keyword evidence="1 5" id="KW-0645">Protease</keyword>
<dbReference type="Gene3D" id="2.60.40.10">
    <property type="entry name" value="Immunoglobulins"/>
    <property type="match status" value="1"/>
</dbReference>
<dbReference type="SUPFAM" id="SSF49854">
    <property type="entry name" value="Spermadhesin, CUB domain"/>
    <property type="match status" value="1"/>
</dbReference>
<organism evidence="5 6">
    <name type="scientific">Myroides odoratus</name>
    <name type="common">Flavobacterium odoratum</name>
    <dbReference type="NCBI Taxonomy" id="256"/>
    <lineage>
        <taxon>Bacteria</taxon>
        <taxon>Pseudomonadati</taxon>
        <taxon>Bacteroidota</taxon>
        <taxon>Flavobacteriia</taxon>
        <taxon>Flavobacteriales</taxon>
        <taxon>Flavobacteriaceae</taxon>
        <taxon>Myroides</taxon>
    </lineage>
</organism>
<dbReference type="GO" id="GO:0006508">
    <property type="term" value="P:proteolysis"/>
    <property type="evidence" value="ECO:0007669"/>
    <property type="project" value="UniProtKB-KW"/>
</dbReference>
<sequence>MKKIINLLFLLCSFLIYAQNNSEYTPYPIQNGRIDTCSGYFFDSGGFDNHYGNNENFTFTICPDNEDNYIVIDFESFITEANADILTVFAGENANGAAIATYSGHIEDPFSVVGALGPTNGCLTFVFTSDDETTMPGWRAKISCRGECQNIRAVFAGSVPEIDPNVVPVCPEDVGVIRVCKGTPFTLKADGVFERDNEGAKYEWVLNRKDENLNNIIYRGKEITTQFDEEGSYKFSLVAIDAEGCKSRNLVSVVVQVSSNEAEITLTTDKPNYCLNETIMLFSDVELKKYDYEPIPPVAGTTFIPDGRDLYTTSIFVDQFCLGQELEDMNHVTVCLNMEHSYMGDLIITLVSPNGQRVRLHNQAGAGRTFGIPRWLQGKDADEAEGPGVGWDYCFNMAPGNIIVGGPAVPTTQVSMPPQGTVRPAANPGTYLPVDSFQGFVGTELNGEWKIEILDQLAIDNGWIFSWSLIFDESIIPADLSFAPEVKSERWIGEGIVNLENGEALVRPVTPGTYTYTYEVTDNFNCTYTKDITVTVDPVLFTDKPSNLNACMDQTTRRGTFNLRDVQPSVSSNPNVIFNYYNSEMDAQLDRNPIDVNQVVHINNSPRQVWLRAVDPGMSLNCYTVESFYLVVNNCALQLRNLDNLIICNPSTIFDLTVQTPIVYNNTPGFTVTYHTTQEGALAGNNAIPPADAAAFTGTNGQVIYVRVQSDTNPEAYATTSFRLFIEEVPTIFPVAEIFGCPINTEKSIGEFNLPLNNLALTGGRPNLVVSYYPTEAAAIAGLVANRLPNILQTTASTIWARVEHARTKCFATTPIDLIVADIPEHADDVTIFNCSTNNDGIAEFSTSTITFQLFGNILPNISVRYFISEADAQRNINNLPDTFANTVPNNQTIYARIAFDRSGCFEIIPIELVISRSPRIVTPTPFAACVDSQNREVIYDLRLKEPEILGGQNAANFEITYYLTENNAHRAEFAIDNANAFSNTTAYVVWVRVQDRATGCYAVTRLVLTTKLLPNVPAMLPTYKLCSAPENNGIGTFDLLAYKNVIANGQQGLVISYHKTEADADANRNRLPNSYENETAYYQTIFVRIENEVGCHVVRTLALRVDALPTLNITAEPFQVCSYGETGVTSFNLEDIINTIQVGVVGLEYHFYELEENAYNDIDRILNPRNYTNIQPGVSTVWVKALDPVTRCFTVKPLRIIAVAAPTLPVALENLVMCTDRHDGTSAIFDLTAQNDRILAEQQVDPANISIVYYLTEDDALNRRNRITTPEVFTNTRLNQRIWVRIENTVTKCYVLGSFLLEIKNPLEIAAVLTPIELCQDLTLPGVSATFNLHERESDLLLGVEVFGAVFGYYESKEDAENDRNPIQNTRNYVNRTNPQTIWVSVEGRNGCRSYRPLVIRVKPLPLPNYNPMPLEMCEFQTRDGKAEFNLKLAEEDMRNQDPNLLFSYFESEADAIGNVNPIQFPTNYVTGTRIVWVRVAKNNAGQPDSCYVIVKLPVKVNLQPYFNPLKPYIHCLDNPGQFEKFDLRTKFDEILEGRNAADYTITFYTNLNAAMNDRNPIMYDYVNIVPNQQEIYVRLTDIKTGCFYVDKLILSIEQKVVAFPISTTDKARIEKCATPAGPTGTAVFNLNLFTDEIKGAQIIDPADLEVQYYYNNALIDAGDVGRFRLPIGTHEIVAVIKQVGAQFFCQDETRFTLTVSETPIAPVLQVSTLVCIDYNTGKLVDPYTIDSGFKGGDYEFQWERRGAIGGFTPIAGATKSYYVVESIESGNVFRVVVKFKGQQCSNTSNDITLNFVEDIKIKVMNVDSKGIIGAIDGEERISIIIESPTDTRLFEYALDEGAYQDSRIFYDVLNGSHRVWVRYKDQRSICPQYVDVFVLGYPRFFTPNGDGFNDTWNIPTLKGHPEAVIYIYDRYGKLLSQFNPASGGWDGTFNGKQMPSTDYWFTVEYLEEAKQANQVPRKVQYKGHFSLKR</sequence>
<feature type="chain" id="PRO_5016672736" evidence="3">
    <location>
        <begin position="19"/>
        <end position="1975"/>
    </location>
</feature>
<dbReference type="Gene3D" id="2.60.120.290">
    <property type="entry name" value="Spermadhesin, CUB domain"/>
    <property type="match status" value="1"/>
</dbReference>
<dbReference type="PROSITE" id="PS51829">
    <property type="entry name" value="P_HOMO_B"/>
    <property type="match status" value="1"/>
</dbReference>
<dbReference type="Gene3D" id="2.60.120.260">
    <property type="entry name" value="Galactose-binding domain-like"/>
    <property type="match status" value="1"/>
</dbReference>
<accession>A0A378U3I2</accession>
<keyword evidence="6" id="KW-1185">Reference proteome</keyword>
<evidence type="ECO:0000313" key="6">
    <source>
        <dbReference type="Proteomes" id="UP000255024"/>
    </source>
</evidence>
<evidence type="ECO:0000256" key="2">
    <source>
        <dbReference type="ARBA" id="ARBA00022801"/>
    </source>
</evidence>
<evidence type="ECO:0000313" key="5">
    <source>
        <dbReference type="EMBL" id="STZ69839.1"/>
    </source>
</evidence>
<keyword evidence="3" id="KW-0732">Signal</keyword>
<dbReference type="Pfam" id="PF01483">
    <property type="entry name" value="P_proprotein"/>
    <property type="match status" value="1"/>
</dbReference>
<dbReference type="EMBL" id="UGQL01000002">
    <property type="protein sequence ID" value="STZ69839.1"/>
    <property type="molecule type" value="Genomic_DNA"/>
</dbReference>
<dbReference type="Proteomes" id="UP000255024">
    <property type="component" value="Unassembled WGS sequence"/>
</dbReference>